<evidence type="ECO:0000259" key="8">
    <source>
        <dbReference type="PROSITE" id="PS50928"/>
    </source>
</evidence>
<dbReference type="PANTHER" id="PTHR32243">
    <property type="entry name" value="MALTOSE TRANSPORT SYSTEM PERMEASE-RELATED"/>
    <property type="match status" value="1"/>
</dbReference>
<proteinExistence type="inferred from homology"/>
<dbReference type="OrthoDB" id="9794684at2"/>
<accession>A0A4R5A4J9</accession>
<dbReference type="EMBL" id="SMLB01000069">
    <property type="protein sequence ID" value="TDD64412.1"/>
    <property type="molecule type" value="Genomic_DNA"/>
</dbReference>
<keyword evidence="3" id="KW-1003">Cell membrane</keyword>
<feature type="transmembrane region" description="Helical" evidence="7">
    <location>
        <begin position="69"/>
        <end position="88"/>
    </location>
</feature>
<dbReference type="InterPro" id="IPR035906">
    <property type="entry name" value="MetI-like_sf"/>
</dbReference>
<keyword evidence="4 7" id="KW-0812">Transmembrane</keyword>
<keyword evidence="5 7" id="KW-1133">Transmembrane helix</keyword>
<dbReference type="GO" id="GO:0005886">
    <property type="term" value="C:plasma membrane"/>
    <property type="evidence" value="ECO:0007669"/>
    <property type="project" value="UniProtKB-SubCell"/>
</dbReference>
<dbReference type="Proteomes" id="UP000295217">
    <property type="component" value="Unassembled WGS sequence"/>
</dbReference>
<comment type="caution">
    <text evidence="9">The sequence shown here is derived from an EMBL/GenBank/DDBJ whole genome shotgun (WGS) entry which is preliminary data.</text>
</comment>
<dbReference type="RefSeq" id="WP_132107704.1">
    <property type="nucleotide sequence ID" value="NZ_SMLB01000069.1"/>
</dbReference>
<keyword evidence="6 7" id="KW-0472">Membrane</keyword>
<feature type="transmembrane region" description="Helical" evidence="7">
    <location>
        <begin position="237"/>
        <end position="258"/>
    </location>
</feature>
<evidence type="ECO:0000256" key="7">
    <source>
        <dbReference type="RuleBase" id="RU363032"/>
    </source>
</evidence>
<organism evidence="9 10">
    <name type="scientific">Jiangella aurantiaca</name>
    <dbReference type="NCBI Taxonomy" id="2530373"/>
    <lineage>
        <taxon>Bacteria</taxon>
        <taxon>Bacillati</taxon>
        <taxon>Actinomycetota</taxon>
        <taxon>Actinomycetes</taxon>
        <taxon>Jiangellales</taxon>
        <taxon>Jiangellaceae</taxon>
        <taxon>Jiangella</taxon>
    </lineage>
</organism>
<feature type="domain" description="ABC transmembrane type-1" evidence="8">
    <location>
        <begin position="65"/>
        <end position="258"/>
    </location>
</feature>
<sequence>MRVQLARLAGFAVLAFWCLFPLYWMVVSSLKGQSAILSNALLPAAPSLDNYETIFQGAHNLLYALRNSVIVAGTTTVVALLVGTSAAYAAARLPLRRRGLVLGVILAASTFPHIAIVPPLFQLFTDWGWIDTYQALVLPYVSFGLPFAIWVLYGYFRQLPWELEQAAQVDGCTPLTAFRRVVLPLAAPGVFTTAILVFVIAWNEFLLANTFSLTLASQPVTVAIARFTGGSELEQPFGPIMAAGVVVTVPLLVIVLIFQRKIIGGLTAGGLKG</sequence>
<evidence type="ECO:0000313" key="9">
    <source>
        <dbReference type="EMBL" id="TDD64412.1"/>
    </source>
</evidence>
<dbReference type="SUPFAM" id="SSF161098">
    <property type="entry name" value="MetI-like"/>
    <property type="match status" value="1"/>
</dbReference>
<keyword evidence="10" id="KW-1185">Reference proteome</keyword>
<evidence type="ECO:0000256" key="4">
    <source>
        <dbReference type="ARBA" id="ARBA00022692"/>
    </source>
</evidence>
<dbReference type="InterPro" id="IPR000515">
    <property type="entry name" value="MetI-like"/>
</dbReference>
<dbReference type="Pfam" id="PF00528">
    <property type="entry name" value="BPD_transp_1"/>
    <property type="match status" value="1"/>
</dbReference>
<dbReference type="AlphaFoldDB" id="A0A4R5A4J9"/>
<dbReference type="InterPro" id="IPR050901">
    <property type="entry name" value="BP-dep_ABC_trans_perm"/>
</dbReference>
<feature type="transmembrane region" description="Helical" evidence="7">
    <location>
        <begin position="100"/>
        <end position="121"/>
    </location>
</feature>
<evidence type="ECO:0000256" key="1">
    <source>
        <dbReference type="ARBA" id="ARBA00004651"/>
    </source>
</evidence>
<dbReference type="Gene3D" id="1.10.3720.10">
    <property type="entry name" value="MetI-like"/>
    <property type="match status" value="1"/>
</dbReference>
<dbReference type="CDD" id="cd06261">
    <property type="entry name" value="TM_PBP2"/>
    <property type="match status" value="1"/>
</dbReference>
<keyword evidence="2 7" id="KW-0813">Transport</keyword>
<comment type="similarity">
    <text evidence="7">Belongs to the binding-protein-dependent transport system permease family.</text>
</comment>
<dbReference type="PROSITE" id="PS50928">
    <property type="entry name" value="ABC_TM1"/>
    <property type="match status" value="1"/>
</dbReference>
<feature type="transmembrane region" description="Helical" evidence="7">
    <location>
        <begin position="133"/>
        <end position="156"/>
    </location>
</feature>
<gene>
    <name evidence="9" type="ORF">E1262_28375</name>
</gene>
<reference evidence="9 10" key="1">
    <citation type="submission" date="2019-02" db="EMBL/GenBank/DDBJ databases">
        <title>Draft genome sequences of novel Actinobacteria.</title>
        <authorList>
            <person name="Sahin N."/>
            <person name="Ay H."/>
            <person name="Saygin H."/>
        </authorList>
    </citation>
    <scope>NUCLEOTIDE SEQUENCE [LARGE SCALE GENOMIC DNA]</scope>
    <source>
        <strain evidence="9 10">8K307</strain>
    </source>
</reference>
<protein>
    <submittedName>
        <fullName evidence="9">Carbohydrate ABC transporter permease</fullName>
    </submittedName>
</protein>
<dbReference type="GO" id="GO:0055085">
    <property type="term" value="P:transmembrane transport"/>
    <property type="evidence" value="ECO:0007669"/>
    <property type="project" value="InterPro"/>
</dbReference>
<evidence type="ECO:0000256" key="3">
    <source>
        <dbReference type="ARBA" id="ARBA00022475"/>
    </source>
</evidence>
<comment type="subcellular location">
    <subcellularLocation>
        <location evidence="1 7">Cell membrane</location>
        <topology evidence="1 7">Multi-pass membrane protein</topology>
    </subcellularLocation>
</comment>
<evidence type="ECO:0000256" key="6">
    <source>
        <dbReference type="ARBA" id="ARBA00023136"/>
    </source>
</evidence>
<evidence type="ECO:0000256" key="5">
    <source>
        <dbReference type="ARBA" id="ARBA00022989"/>
    </source>
</evidence>
<name>A0A4R5A4J9_9ACTN</name>
<feature type="transmembrane region" description="Helical" evidence="7">
    <location>
        <begin position="181"/>
        <end position="202"/>
    </location>
</feature>
<evidence type="ECO:0000256" key="2">
    <source>
        <dbReference type="ARBA" id="ARBA00022448"/>
    </source>
</evidence>
<dbReference type="PANTHER" id="PTHR32243:SF18">
    <property type="entry name" value="INNER MEMBRANE ABC TRANSPORTER PERMEASE PROTEIN YCJP"/>
    <property type="match status" value="1"/>
</dbReference>
<evidence type="ECO:0000313" key="10">
    <source>
        <dbReference type="Proteomes" id="UP000295217"/>
    </source>
</evidence>